<protein>
    <submittedName>
        <fullName evidence="8">Sigma-54-dependent Fis family transcriptional regulator</fullName>
    </submittedName>
</protein>
<evidence type="ECO:0000313" key="8">
    <source>
        <dbReference type="EMBL" id="MBI5250189.1"/>
    </source>
</evidence>
<keyword evidence="2" id="KW-0067">ATP-binding</keyword>
<dbReference type="Pfam" id="PF00072">
    <property type="entry name" value="Response_reg"/>
    <property type="match status" value="1"/>
</dbReference>
<dbReference type="InterPro" id="IPR025662">
    <property type="entry name" value="Sigma_54_int_dom_ATP-bd_1"/>
</dbReference>
<dbReference type="SMART" id="SM00448">
    <property type="entry name" value="REC"/>
    <property type="match status" value="1"/>
</dbReference>
<evidence type="ECO:0000256" key="5">
    <source>
        <dbReference type="PROSITE-ProRule" id="PRU00169"/>
    </source>
</evidence>
<proteinExistence type="predicted"/>
<dbReference type="SUPFAM" id="SSF46689">
    <property type="entry name" value="Homeodomain-like"/>
    <property type="match status" value="1"/>
</dbReference>
<dbReference type="Gene3D" id="1.10.10.60">
    <property type="entry name" value="Homeodomain-like"/>
    <property type="match status" value="1"/>
</dbReference>
<keyword evidence="3" id="KW-0805">Transcription regulation</keyword>
<dbReference type="Pfam" id="PF02954">
    <property type="entry name" value="HTH_8"/>
    <property type="match status" value="1"/>
</dbReference>
<dbReference type="Pfam" id="PF25601">
    <property type="entry name" value="AAA_lid_14"/>
    <property type="match status" value="1"/>
</dbReference>
<keyword evidence="1" id="KW-0547">Nucleotide-binding</keyword>
<dbReference type="SMART" id="SM00382">
    <property type="entry name" value="AAA"/>
    <property type="match status" value="1"/>
</dbReference>
<dbReference type="InterPro" id="IPR027417">
    <property type="entry name" value="P-loop_NTPase"/>
</dbReference>
<feature type="domain" description="Sigma-54 factor interaction" evidence="6">
    <location>
        <begin position="147"/>
        <end position="377"/>
    </location>
</feature>
<evidence type="ECO:0000259" key="6">
    <source>
        <dbReference type="PROSITE" id="PS50045"/>
    </source>
</evidence>
<dbReference type="GO" id="GO:0043565">
    <property type="term" value="F:sequence-specific DNA binding"/>
    <property type="evidence" value="ECO:0007669"/>
    <property type="project" value="InterPro"/>
</dbReference>
<evidence type="ECO:0000256" key="4">
    <source>
        <dbReference type="ARBA" id="ARBA00023163"/>
    </source>
</evidence>
<comment type="caution">
    <text evidence="5">Lacks conserved residue(s) required for the propagation of feature annotation.</text>
</comment>
<name>A0A9D6V2A5_9BACT</name>
<dbReference type="SUPFAM" id="SSF52172">
    <property type="entry name" value="CheY-like"/>
    <property type="match status" value="1"/>
</dbReference>
<feature type="domain" description="Response regulatory" evidence="7">
    <location>
        <begin position="9"/>
        <end position="123"/>
    </location>
</feature>
<dbReference type="AlphaFoldDB" id="A0A9D6V2A5"/>
<dbReference type="PANTHER" id="PTHR32071">
    <property type="entry name" value="TRANSCRIPTIONAL REGULATORY PROTEIN"/>
    <property type="match status" value="1"/>
</dbReference>
<evidence type="ECO:0000256" key="2">
    <source>
        <dbReference type="ARBA" id="ARBA00022840"/>
    </source>
</evidence>
<dbReference type="Gene3D" id="3.40.50.2300">
    <property type="match status" value="1"/>
</dbReference>
<dbReference type="CDD" id="cd00009">
    <property type="entry name" value="AAA"/>
    <property type="match status" value="1"/>
</dbReference>
<gene>
    <name evidence="8" type="ORF">HY912_11905</name>
</gene>
<dbReference type="GO" id="GO:0005524">
    <property type="term" value="F:ATP binding"/>
    <property type="evidence" value="ECO:0007669"/>
    <property type="project" value="UniProtKB-KW"/>
</dbReference>
<dbReference type="SUPFAM" id="SSF52540">
    <property type="entry name" value="P-loop containing nucleoside triphosphate hydrolases"/>
    <property type="match status" value="1"/>
</dbReference>
<dbReference type="PROSITE" id="PS00688">
    <property type="entry name" value="SIGMA54_INTERACT_3"/>
    <property type="match status" value="1"/>
</dbReference>
<dbReference type="Proteomes" id="UP000807825">
    <property type="component" value="Unassembled WGS sequence"/>
</dbReference>
<dbReference type="GO" id="GO:0006355">
    <property type="term" value="P:regulation of DNA-templated transcription"/>
    <property type="evidence" value="ECO:0007669"/>
    <property type="project" value="InterPro"/>
</dbReference>
<keyword evidence="4" id="KW-0804">Transcription</keyword>
<evidence type="ECO:0000256" key="3">
    <source>
        <dbReference type="ARBA" id="ARBA00023015"/>
    </source>
</evidence>
<organism evidence="8 9">
    <name type="scientific">Desulfomonile tiedjei</name>
    <dbReference type="NCBI Taxonomy" id="2358"/>
    <lineage>
        <taxon>Bacteria</taxon>
        <taxon>Pseudomonadati</taxon>
        <taxon>Thermodesulfobacteriota</taxon>
        <taxon>Desulfomonilia</taxon>
        <taxon>Desulfomonilales</taxon>
        <taxon>Desulfomonilaceae</taxon>
        <taxon>Desulfomonile</taxon>
    </lineage>
</organism>
<dbReference type="InterPro" id="IPR001789">
    <property type="entry name" value="Sig_transdc_resp-reg_receiver"/>
</dbReference>
<dbReference type="PROSITE" id="PS00675">
    <property type="entry name" value="SIGMA54_INTERACT_1"/>
    <property type="match status" value="1"/>
</dbReference>
<evidence type="ECO:0000313" key="9">
    <source>
        <dbReference type="Proteomes" id="UP000807825"/>
    </source>
</evidence>
<dbReference type="InterPro" id="IPR058031">
    <property type="entry name" value="AAA_lid_NorR"/>
</dbReference>
<dbReference type="InterPro" id="IPR003593">
    <property type="entry name" value="AAA+_ATPase"/>
</dbReference>
<evidence type="ECO:0000256" key="1">
    <source>
        <dbReference type="ARBA" id="ARBA00022741"/>
    </source>
</evidence>
<dbReference type="InterPro" id="IPR025944">
    <property type="entry name" value="Sigma_54_int_dom_CS"/>
</dbReference>
<dbReference type="Pfam" id="PF00158">
    <property type="entry name" value="Sigma54_activat"/>
    <property type="match status" value="1"/>
</dbReference>
<dbReference type="FunFam" id="3.40.50.300:FF:000006">
    <property type="entry name" value="DNA-binding transcriptional regulator NtrC"/>
    <property type="match status" value="1"/>
</dbReference>
<sequence>MTQMEEMRVILIIHPEKQLHDDCKRILGREGYEVKCCAESGQISGLMDKISPHAVLTAVRMLDKDGFQVLKAILARRPRLPVIAITTHASIPEAVGWLKAGGADYLAVPFAADQLLRAVEDVLLGLRATEGPHEGERLKTSKALEAIIAASLPILKLKRILPKVGRTDASVLIRGETGTGKELLAKAIHDLSPRRSAPFLPVDCAALAPTLLESELFGHEKGAFTGADRSRFGLFEVANHGTVFLDEIGELDVATQSKLFRVLQEGQIRQIGGRRNTPIDVRIIAATNRDLEGGIQKGFFRPELYFRLNVVALTIPPLRERKEDVSLLCEHFFAFFRRSHGRQDLTGFDSGFVEALMAHNWPGNVRELMNAVEQAVVLSDGPNLTRKDLPDALIQEKPSLSGHGSDVGNETLDYAVEREKLVDAFDQEFFNRLLSVCQGNLSEVARQSGLARKTLYNKLKRIGILPFDVNEIDSASEDVP</sequence>
<dbReference type="GO" id="GO:0000160">
    <property type="term" value="P:phosphorelay signal transduction system"/>
    <property type="evidence" value="ECO:0007669"/>
    <property type="project" value="InterPro"/>
</dbReference>
<dbReference type="PROSITE" id="PS50110">
    <property type="entry name" value="RESPONSE_REGULATORY"/>
    <property type="match status" value="1"/>
</dbReference>
<dbReference type="InterPro" id="IPR009057">
    <property type="entry name" value="Homeodomain-like_sf"/>
</dbReference>
<evidence type="ECO:0000259" key="7">
    <source>
        <dbReference type="PROSITE" id="PS50110"/>
    </source>
</evidence>
<dbReference type="InterPro" id="IPR002078">
    <property type="entry name" value="Sigma_54_int"/>
</dbReference>
<dbReference type="Gene3D" id="1.10.8.60">
    <property type="match status" value="1"/>
</dbReference>
<dbReference type="InterPro" id="IPR002197">
    <property type="entry name" value="HTH_Fis"/>
</dbReference>
<dbReference type="PROSITE" id="PS50045">
    <property type="entry name" value="SIGMA54_INTERACT_4"/>
    <property type="match status" value="1"/>
</dbReference>
<reference evidence="8" key="1">
    <citation type="submission" date="2020-07" db="EMBL/GenBank/DDBJ databases">
        <title>Huge and variable diversity of episymbiotic CPR bacteria and DPANN archaea in groundwater ecosystems.</title>
        <authorList>
            <person name="He C.Y."/>
            <person name="Keren R."/>
            <person name="Whittaker M."/>
            <person name="Farag I.F."/>
            <person name="Doudna J."/>
            <person name="Cate J.H.D."/>
            <person name="Banfield J.F."/>
        </authorList>
    </citation>
    <scope>NUCLEOTIDE SEQUENCE</scope>
    <source>
        <strain evidence="8">NC_groundwater_1664_Pr3_B-0.1um_52_9</strain>
    </source>
</reference>
<accession>A0A9D6V2A5</accession>
<dbReference type="EMBL" id="JACRDE010000314">
    <property type="protein sequence ID" value="MBI5250189.1"/>
    <property type="molecule type" value="Genomic_DNA"/>
</dbReference>
<dbReference type="InterPro" id="IPR011006">
    <property type="entry name" value="CheY-like_superfamily"/>
</dbReference>
<dbReference type="Gene3D" id="3.40.50.300">
    <property type="entry name" value="P-loop containing nucleotide triphosphate hydrolases"/>
    <property type="match status" value="1"/>
</dbReference>
<comment type="caution">
    <text evidence="8">The sequence shown here is derived from an EMBL/GenBank/DDBJ whole genome shotgun (WGS) entry which is preliminary data.</text>
</comment>